<proteinExistence type="predicted"/>
<dbReference type="AlphaFoldDB" id="A0A852YJ95"/>
<reference evidence="1 2" key="1">
    <citation type="submission" date="2020-07" db="EMBL/GenBank/DDBJ databases">
        <title>Sequencing the genomes of 1000 actinobacteria strains.</title>
        <authorList>
            <person name="Klenk H.-P."/>
        </authorList>
    </citation>
    <scope>NUCLEOTIDE SEQUENCE [LARGE SCALE GENOMIC DNA]</scope>
    <source>
        <strain evidence="1 2">DSM 23141</strain>
    </source>
</reference>
<dbReference type="EMBL" id="JACBZY010000001">
    <property type="protein sequence ID" value="NYH00028.1"/>
    <property type="molecule type" value="Genomic_DNA"/>
</dbReference>
<dbReference type="Proteomes" id="UP000553888">
    <property type="component" value="Unassembled WGS sequence"/>
</dbReference>
<protein>
    <submittedName>
        <fullName evidence="1">Uncharacterized protein</fullName>
    </submittedName>
</protein>
<keyword evidence="2" id="KW-1185">Reference proteome</keyword>
<evidence type="ECO:0000313" key="1">
    <source>
        <dbReference type="EMBL" id="NYH00028.1"/>
    </source>
</evidence>
<evidence type="ECO:0000313" key="2">
    <source>
        <dbReference type="Proteomes" id="UP000553888"/>
    </source>
</evidence>
<gene>
    <name evidence="1" type="ORF">BJ979_002653</name>
</gene>
<organism evidence="1 2">
    <name type="scientific">Schumannella luteola</name>
    <dbReference type="NCBI Taxonomy" id="472059"/>
    <lineage>
        <taxon>Bacteria</taxon>
        <taxon>Bacillati</taxon>
        <taxon>Actinomycetota</taxon>
        <taxon>Actinomycetes</taxon>
        <taxon>Micrococcales</taxon>
        <taxon>Microbacteriaceae</taxon>
        <taxon>Schumannella</taxon>
    </lineage>
</organism>
<sequence length="75" mass="8266">MPEKKDTDVTIAAARSVAEKMTKRITERHGKIEKIATTPKPGSTVDLKTGRLKPIHVPHSVDGVVVVVEIIRKKQ</sequence>
<dbReference type="RefSeq" id="WP_179568600.1">
    <property type="nucleotide sequence ID" value="NZ_JACBZY010000001.1"/>
</dbReference>
<name>A0A852YJ95_9MICO</name>
<comment type="caution">
    <text evidence="1">The sequence shown here is derived from an EMBL/GenBank/DDBJ whole genome shotgun (WGS) entry which is preliminary data.</text>
</comment>
<accession>A0A852YJ95</accession>